<dbReference type="EMBL" id="VEVO01000020">
    <property type="protein sequence ID" value="KAF0025034.1"/>
    <property type="molecule type" value="Genomic_DNA"/>
</dbReference>
<reference evidence="1 2" key="1">
    <citation type="submission" date="2019-06" db="EMBL/GenBank/DDBJ databases">
        <title>Draft genomes of female and male turbot (Scophthalmus maximus).</title>
        <authorList>
            <person name="Xu H."/>
            <person name="Xu X.-W."/>
            <person name="Shao C."/>
            <person name="Chen S."/>
        </authorList>
    </citation>
    <scope>NUCLEOTIDE SEQUENCE [LARGE SCALE GENOMIC DNA]</scope>
    <source>
        <strain evidence="1">Ysfricsl-2016a</strain>
        <tissue evidence="1">Blood</tissue>
    </source>
</reference>
<proteinExistence type="predicted"/>
<dbReference type="Proteomes" id="UP000438429">
    <property type="component" value="Unassembled WGS sequence"/>
</dbReference>
<sequence>MRVFFDLSIWSLCARPPVGSFFGEKLLLKLTVFGPAVIVQCAKTLEMDPPGPPEQIWSITKGMSYQSILPSSLISPLNYQKHTTFPDESVNTFNCNACRSPSDIKNRQKTVRKKKLRIKTRMMIRNMPYMKADQMRFLIGKIPSTLNPHNFQTTNQKIRCENTPRIVFLSEQCPAEMIPHHDLVAEHPPTVSQPYVDRLISFHGAAVTTKVSPARIRGGTGRQCEDICDAAVTQLAN</sequence>
<protein>
    <submittedName>
        <fullName evidence="1">Uncharacterized protein</fullName>
    </submittedName>
</protein>
<dbReference type="AlphaFoldDB" id="A0A6A4S3C8"/>
<organism evidence="1 2">
    <name type="scientific">Scophthalmus maximus</name>
    <name type="common">Turbot</name>
    <name type="synonym">Psetta maxima</name>
    <dbReference type="NCBI Taxonomy" id="52904"/>
    <lineage>
        <taxon>Eukaryota</taxon>
        <taxon>Metazoa</taxon>
        <taxon>Chordata</taxon>
        <taxon>Craniata</taxon>
        <taxon>Vertebrata</taxon>
        <taxon>Euteleostomi</taxon>
        <taxon>Actinopterygii</taxon>
        <taxon>Neopterygii</taxon>
        <taxon>Teleostei</taxon>
        <taxon>Neoteleostei</taxon>
        <taxon>Acanthomorphata</taxon>
        <taxon>Carangaria</taxon>
        <taxon>Pleuronectiformes</taxon>
        <taxon>Pleuronectoidei</taxon>
        <taxon>Scophthalmidae</taxon>
        <taxon>Scophthalmus</taxon>
    </lineage>
</organism>
<comment type="caution">
    <text evidence="1">The sequence shown here is derived from an EMBL/GenBank/DDBJ whole genome shotgun (WGS) entry which is preliminary data.</text>
</comment>
<accession>A0A6A4S3C8</accession>
<evidence type="ECO:0000313" key="1">
    <source>
        <dbReference type="EMBL" id="KAF0025034.1"/>
    </source>
</evidence>
<gene>
    <name evidence="1" type="ORF">F2P81_021915</name>
</gene>
<evidence type="ECO:0000313" key="2">
    <source>
        <dbReference type="Proteomes" id="UP000438429"/>
    </source>
</evidence>
<name>A0A6A4S3C8_SCOMX</name>